<organism evidence="1 2">
    <name type="scientific">Eggerthella hominis</name>
    <dbReference type="NCBI Taxonomy" id="2763043"/>
    <lineage>
        <taxon>Bacteria</taxon>
        <taxon>Bacillati</taxon>
        <taxon>Actinomycetota</taxon>
        <taxon>Coriobacteriia</taxon>
        <taxon>Eggerthellales</taxon>
        <taxon>Eggerthellaceae</taxon>
        <taxon>Eggerthella</taxon>
    </lineage>
</organism>
<protein>
    <submittedName>
        <fullName evidence="1">Trypsin-like peptidase domain-containing protein</fullName>
    </submittedName>
</protein>
<accession>A0ABR7BQ22</accession>
<keyword evidence="2" id="KW-1185">Reference proteome</keyword>
<gene>
    <name evidence="1" type="ORF">H8S61_05875</name>
</gene>
<name>A0ABR7BQ22_9ACTN</name>
<sequence length="273" mass="30333">MEMSLSEELLHTTIRIESRTPRGICTGTGFFFSFCVKEDASIPAIVTNKHVVKDAIEGNLVFSLADGNGNLTGEVQSVPIQNFRQSWIFHPDDDVDLCVCPFAPLHQLFDNHERRLFYKSLNADNLPKSKDVDALSCIDRITMIGYPNGLWDEANNLPIVRSGITATPFRYDYLGKKEFMIDSACFPGSSGSPVFIYDQGSYSQGNDLFVGTRLFLLGIMYAGPLATVDGKIVMSNTPHVESNIMMNLGMVIKSERLLEFEPLLRGILDTSSD</sequence>
<proteinExistence type="predicted"/>
<dbReference type="Gene3D" id="2.40.10.10">
    <property type="entry name" value="Trypsin-like serine proteases"/>
    <property type="match status" value="2"/>
</dbReference>
<dbReference type="InterPro" id="IPR009003">
    <property type="entry name" value="Peptidase_S1_PA"/>
</dbReference>
<dbReference type="InterPro" id="IPR043504">
    <property type="entry name" value="Peptidase_S1_PA_chymotrypsin"/>
</dbReference>
<evidence type="ECO:0000313" key="2">
    <source>
        <dbReference type="Proteomes" id="UP000622448"/>
    </source>
</evidence>
<dbReference type="Pfam" id="PF13365">
    <property type="entry name" value="Trypsin_2"/>
    <property type="match status" value="1"/>
</dbReference>
<dbReference type="SUPFAM" id="SSF50494">
    <property type="entry name" value="Trypsin-like serine proteases"/>
    <property type="match status" value="1"/>
</dbReference>
<dbReference type="EMBL" id="JACOOA010000002">
    <property type="protein sequence ID" value="MBC5583719.1"/>
    <property type="molecule type" value="Genomic_DNA"/>
</dbReference>
<comment type="caution">
    <text evidence="1">The sequence shown here is derived from an EMBL/GenBank/DDBJ whole genome shotgun (WGS) entry which is preliminary data.</text>
</comment>
<reference evidence="1 2" key="1">
    <citation type="submission" date="2020-08" db="EMBL/GenBank/DDBJ databases">
        <title>Genome public.</title>
        <authorList>
            <person name="Liu C."/>
            <person name="Sun Q."/>
        </authorList>
    </citation>
    <scope>NUCLEOTIDE SEQUENCE [LARGE SCALE GENOMIC DNA]</scope>
    <source>
        <strain evidence="1 2">NSJ-70</strain>
    </source>
</reference>
<evidence type="ECO:0000313" key="1">
    <source>
        <dbReference type="EMBL" id="MBC5583719.1"/>
    </source>
</evidence>
<dbReference type="Proteomes" id="UP000622448">
    <property type="component" value="Unassembled WGS sequence"/>
</dbReference>
<dbReference type="RefSeq" id="WP_186938301.1">
    <property type="nucleotide sequence ID" value="NZ_JACOOA010000002.1"/>
</dbReference>